<evidence type="ECO:0000259" key="10">
    <source>
        <dbReference type="Pfam" id="PF02870"/>
    </source>
</evidence>
<feature type="domain" description="Methylguanine DNA methyltransferase ribonuclease-like" evidence="10">
    <location>
        <begin position="6"/>
        <end position="84"/>
    </location>
</feature>
<protein>
    <recommendedName>
        <fullName evidence="8">Methylated-DNA--protein-cysteine methyltransferase</fullName>
        <ecNumber evidence="8">2.1.1.63</ecNumber>
    </recommendedName>
    <alternativeName>
        <fullName evidence="8">6-O-methylguanine-DNA methyltransferase</fullName>
        <shortName evidence="8">MGMT</shortName>
    </alternativeName>
    <alternativeName>
        <fullName evidence="8">O-6-methylguanine-DNA-alkyltransferase</fullName>
    </alternativeName>
</protein>
<keyword evidence="2 8" id="KW-0963">Cytoplasm</keyword>
<dbReference type="InterPro" id="IPR008332">
    <property type="entry name" value="MethylG_MeTrfase_N"/>
</dbReference>
<dbReference type="PROSITE" id="PS00374">
    <property type="entry name" value="MGMT"/>
    <property type="match status" value="1"/>
</dbReference>
<evidence type="ECO:0000256" key="1">
    <source>
        <dbReference type="ARBA" id="ARBA00001286"/>
    </source>
</evidence>
<comment type="catalytic activity">
    <reaction evidence="7 8">
        <text>a 6-O-methyl-2'-deoxyguanosine in DNA + L-cysteinyl-[protein] = S-methyl-L-cysteinyl-[protein] + a 2'-deoxyguanosine in DNA</text>
        <dbReference type="Rhea" id="RHEA:24000"/>
        <dbReference type="Rhea" id="RHEA-COMP:10131"/>
        <dbReference type="Rhea" id="RHEA-COMP:10132"/>
        <dbReference type="Rhea" id="RHEA-COMP:11367"/>
        <dbReference type="Rhea" id="RHEA-COMP:11368"/>
        <dbReference type="ChEBI" id="CHEBI:29950"/>
        <dbReference type="ChEBI" id="CHEBI:82612"/>
        <dbReference type="ChEBI" id="CHEBI:85445"/>
        <dbReference type="ChEBI" id="CHEBI:85448"/>
        <dbReference type="EC" id="2.1.1.63"/>
    </reaction>
</comment>
<comment type="subcellular location">
    <subcellularLocation>
        <location evidence="8">Cytoplasm</location>
    </subcellularLocation>
</comment>
<keyword evidence="3 8" id="KW-0489">Methyltransferase</keyword>
<dbReference type="InterPro" id="IPR023546">
    <property type="entry name" value="MGMT"/>
</dbReference>
<evidence type="ECO:0000256" key="6">
    <source>
        <dbReference type="ARBA" id="ARBA00023204"/>
    </source>
</evidence>
<dbReference type="InterPro" id="IPR001497">
    <property type="entry name" value="MethylDNA_cys_MeTrfase_AS"/>
</dbReference>
<keyword evidence="6 8" id="KW-0234">DNA repair</keyword>
<dbReference type="CDD" id="cd06445">
    <property type="entry name" value="ATase"/>
    <property type="match status" value="1"/>
</dbReference>
<dbReference type="EMBL" id="LVWI01000033">
    <property type="protein sequence ID" value="OKP88040.1"/>
    <property type="molecule type" value="Genomic_DNA"/>
</dbReference>
<evidence type="ECO:0000256" key="2">
    <source>
        <dbReference type="ARBA" id="ARBA00022490"/>
    </source>
</evidence>
<comment type="catalytic activity">
    <reaction evidence="1 8">
        <text>a 4-O-methyl-thymidine in DNA + L-cysteinyl-[protein] = a thymidine in DNA + S-methyl-L-cysteinyl-[protein]</text>
        <dbReference type="Rhea" id="RHEA:53428"/>
        <dbReference type="Rhea" id="RHEA-COMP:10131"/>
        <dbReference type="Rhea" id="RHEA-COMP:10132"/>
        <dbReference type="Rhea" id="RHEA-COMP:13555"/>
        <dbReference type="Rhea" id="RHEA-COMP:13556"/>
        <dbReference type="ChEBI" id="CHEBI:29950"/>
        <dbReference type="ChEBI" id="CHEBI:82612"/>
        <dbReference type="ChEBI" id="CHEBI:137386"/>
        <dbReference type="ChEBI" id="CHEBI:137387"/>
        <dbReference type="EC" id="2.1.1.63"/>
    </reaction>
</comment>
<comment type="function">
    <text evidence="8">Involved in the cellular defense against the biological effects of O6-methylguanine (O6-MeG) and O4-methylthymine (O4-MeT) in DNA. Repairs the methylated nucleobase in DNA by stoichiometrically transferring the methyl group to a cysteine residue in the enzyme. This is a suicide reaction: the enzyme is irreversibly inactivated.</text>
</comment>
<evidence type="ECO:0000256" key="7">
    <source>
        <dbReference type="ARBA" id="ARBA00049348"/>
    </source>
</evidence>
<proteinExistence type="inferred from homology"/>
<evidence type="ECO:0000256" key="4">
    <source>
        <dbReference type="ARBA" id="ARBA00022679"/>
    </source>
</evidence>
<dbReference type="InterPro" id="IPR036631">
    <property type="entry name" value="MGMT_N_sf"/>
</dbReference>
<organism evidence="11 12">
    <name type="scientific">Paenibacillus helianthi</name>
    <dbReference type="NCBI Taxonomy" id="1349432"/>
    <lineage>
        <taxon>Bacteria</taxon>
        <taxon>Bacillati</taxon>
        <taxon>Bacillota</taxon>
        <taxon>Bacilli</taxon>
        <taxon>Bacillales</taxon>
        <taxon>Paenibacillaceae</taxon>
        <taxon>Paenibacillus</taxon>
    </lineage>
</organism>
<evidence type="ECO:0000313" key="11">
    <source>
        <dbReference type="EMBL" id="OKP88040.1"/>
    </source>
</evidence>
<keyword evidence="5 8" id="KW-0227">DNA damage</keyword>
<dbReference type="Pfam" id="PF01035">
    <property type="entry name" value="DNA_binding_1"/>
    <property type="match status" value="1"/>
</dbReference>
<keyword evidence="4 8" id="KW-0808">Transferase</keyword>
<feature type="active site" description="Nucleophile; methyl group acceptor" evidence="8">
    <location>
        <position position="140"/>
    </location>
</feature>
<dbReference type="Gene3D" id="3.30.160.70">
    <property type="entry name" value="Methylated DNA-protein cysteine methyltransferase domain"/>
    <property type="match status" value="1"/>
</dbReference>
<dbReference type="SUPFAM" id="SSF46767">
    <property type="entry name" value="Methylated DNA-protein cysteine methyltransferase, C-terminal domain"/>
    <property type="match status" value="1"/>
</dbReference>
<accession>A0ABX3EQG2</accession>
<comment type="caution">
    <text evidence="11">The sequence shown here is derived from an EMBL/GenBank/DDBJ whole genome shotgun (WGS) entry which is preliminary data.</text>
</comment>
<evidence type="ECO:0000259" key="9">
    <source>
        <dbReference type="Pfam" id="PF01035"/>
    </source>
</evidence>
<reference evidence="11 12" key="1">
    <citation type="submission" date="2016-03" db="EMBL/GenBank/DDBJ databases">
        <authorList>
            <person name="Sant'Anna F.H."/>
            <person name="Ambrosini A."/>
            <person name="Souza R."/>
            <person name="Bach E."/>
            <person name="Fernandes G."/>
            <person name="Balsanelli E."/>
            <person name="Baura V.A."/>
            <person name="Souza E.M."/>
            <person name="Passaglia L."/>
        </authorList>
    </citation>
    <scope>NUCLEOTIDE SEQUENCE [LARGE SCALE GENOMIC DNA]</scope>
    <source>
        <strain evidence="11 12">P26E</strain>
    </source>
</reference>
<name>A0ABX3EQG2_9BACL</name>
<dbReference type="PANTHER" id="PTHR10815:SF5">
    <property type="entry name" value="METHYLATED-DNA--PROTEIN-CYSTEINE METHYLTRANSFERASE"/>
    <property type="match status" value="1"/>
</dbReference>
<dbReference type="InterPro" id="IPR036217">
    <property type="entry name" value="MethylDNA_cys_MeTrfase_DNAb"/>
</dbReference>
<dbReference type="Pfam" id="PF02870">
    <property type="entry name" value="Methyltransf_1N"/>
    <property type="match status" value="1"/>
</dbReference>
<comment type="miscellaneous">
    <text evidence="8">This enzyme catalyzes only one turnover and therefore is not strictly catalytic. According to one definition, an enzyme is a biocatalyst that acts repeatedly and over many reaction cycles.</text>
</comment>
<feature type="domain" description="Methylated-DNA-[protein]-cysteine S-methyltransferase DNA binding" evidence="9">
    <location>
        <begin position="90"/>
        <end position="168"/>
    </location>
</feature>
<dbReference type="InterPro" id="IPR014048">
    <property type="entry name" value="MethylDNA_cys_MeTrfase_DNA-bd"/>
</dbReference>
<comment type="similarity">
    <text evidence="8">Belongs to the MGMT family.</text>
</comment>
<dbReference type="EC" id="2.1.1.63" evidence="8"/>
<evidence type="ECO:0000256" key="5">
    <source>
        <dbReference type="ARBA" id="ARBA00022763"/>
    </source>
</evidence>
<gene>
    <name evidence="11" type="ORF">A3844_09080</name>
</gene>
<evidence type="ECO:0000256" key="8">
    <source>
        <dbReference type="HAMAP-Rule" id="MF_00772"/>
    </source>
</evidence>
<dbReference type="PANTHER" id="PTHR10815">
    <property type="entry name" value="METHYLATED-DNA--PROTEIN-CYSTEINE METHYLTRANSFERASE"/>
    <property type="match status" value="1"/>
</dbReference>
<keyword evidence="12" id="KW-1185">Reference proteome</keyword>
<dbReference type="InterPro" id="IPR036388">
    <property type="entry name" value="WH-like_DNA-bd_sf"/>
</dbReference>
<dbReference type="HAMAP" id="MF_00772">
    <property type="entry name" value="OGT"/>
    <property type="match status" value="1"/>
</dbReference>
<dbReference type="NCBIfam" id="TIGR00589">
    <property type="entry name" value="ogt"/>
    <property type="match status" value="1"/>
</dbReference>
<dbReference type="Gene3D" id="1.10.10.10">
    <property type="entry name" value="Winged helix-like DNA-binding domain superfamily/Winged helix DNA-binding domain"/>
    <property type="match status" value="1"/>
</dbReference>
<evidence type="ECO:0000313" key="12">
    <source>
        <dbReference type="Proteomes" id="UP000186058"/>
    </source>
</evidence>
<dbReference type="Proteomes" id="UP000186058">
    <property type="component" value="Unassembled WGS sequence"/>
</dbReference>
<evidence type="ECO:0000256" key="3">
    <source>
        <dbReference type="ARBA" id="ARBA00022603"/>
    </source>
</evidence>
<sequence length="181" mass="19303">MEKFVFYDEMDSPVGPLTLCATEAGLCLIKFGTFGDTASGIGQWIKGQMGQVKLHQDSSRLSEAVQQLEAYFAGELRGFSLPLDMRGTVFQRQVWEALCTVPYAGSASYKDIASLIGNPQAVRAVGGANNRNPVPVIVPCHRIIGSSGALVGYAGGLGIKSRLLQLEAEHGMADGMGAYLF</sequence>
<dbReference type="SUPFAM" id="SSF53155">
    <property type="entry name" value="Methylated DNA-protein cysteine methyltransferase domain"/>
    <property type="match status" value="1"/>
</dbReference>